<dbReference type="EMBL" id="MAQA01000003">
    <property type="protein sequence ID" value="OCI32930.1"/>
    <property type="molecule type" value="Genomic_DNA"/>
</dbReference>
<reference evidence="2 3" key="1">
    <citation type="submission" date="2016-06" db="EMBL/GenBank/DDBJ databases">
        <title>Genome sequence of Oerskovia enterophila DSM 43852.</title>
        <authorList>
            <person name="Poehlein A."/>
            <person name="Jag V."/>
            <person name="Bengelsdorf F.R."/>
            <person name="Daniel R."/>
            <person name="Duerre P."/>
        </authorList>
    </citation>
    <scope>NUCLEOTIDE SEQUENCE [LARGE SCALE GENOMIC DNA]</scope>
    <source>
        <strain evidence="2 3">DSM 43852</strain>
    </source>
</reference>
<keyword evidence="3" id="KW-1185">Reference proteome</keyword>
<evidence type="ECO:0000313" key="3">
    <source>
        <dbReference type="Proteomes" id="UP000093412"/>
    </source>
</evidence>
<sequence length="104" mass="11186">MSLDVPDHFPIEVDLHGQGPVAVASPEHAATACWCPDLRCARAWADHDHDQLVPTCWACHTATGPHVPADASCTWTPVLPVPAPSPAPSWADPVPEPMEVRDVR</sequence>
<dbReference type="Proteomes" id="UP000093412">
    <property type="component" value="Unassembled WGS sequence"/>
</dbReference>
<comment type="caution">
    <text evidence="2">The sequence shown here is derived from an EMBL/GenBank/DDBJ whole genome shotgun (WGS) entry which is preliminary data.</text>
</comment>
<name>A0ABX2Y8V4_9CELL</name>
<gene>
    <name evidence="2" type="ORF">OERS_05220</name>
</gene>
<evidence type="ECO:0000256" key="1">
    <source>
        <dbReference type="SAM" id="MobiDB-lite"/>
    </source>
</evidence>
<proteinExistence type="predicted"/>
<organism evidence="2 3">
    <name type="scientific">Oerskovia enterophila</name>
    <dbReference type="NCBI Taxonomy" id="43678"/>
    <lineage>
        <taxon>Bacteria</taxon>
        <taxon>Bacillati</taxon>
        <taxon>Actinomycetota</taxon>
        <taxon>Actinomycetes</taxon>
        <taxon>Micrococcales</taxon>
        <taxon>Cellulomonadaceae</taxon>
        <taxon>Oerskovia</taxon>
    </lineage>
</organism>
<evidence type="ECO:0000313" key="2">
    <source>
        <dbReference type="EMBL" id="OCI32930.1"/>
    </source>
</evidence>
<protein>
    <submittedName>
        <fullName evidence="2">Uncharacterized protein</fullName>
    </submittedName>
</protein>
<accession>A0ABX2Y8V4</accession>
<feature type="region of interest" description="Disordered" evidence="1">
    <location>
        <begin position="85"/>
        <end position="104"/>
    </location>
</feature>